<protein>
    <recommendedName>
        <fullName evidence="11">LexA repressor</fullName>
        <ecNumber evidence="11">3.4.21.88</ecNumber>
    </recommendedName>
</protein>
<dbReference type="SUPFAM" id="SSF46785">
    <property type="entry name" value="Winged helix' DNA-binding domain"/>
    <property type="match status" value="1"/>
</dbReference>
<evidence type="ECO:0000259" key="12">
    <source>
        <dbReference type="Pfam" id="PF00717"/>
    </source>
</evidence>
<dbReference type="InterPro" id="IPR050077">
    <property type="entry name" value="LexA_repressor"/>
</dbReference>
<keyword evidence="10 11" id="KW-0742">SOS response</keyword>
<dbReference type="CDD" id="cd00090">
    <property type="entry name" value="HTH_ARSR"/>
    <property type="match status" value="1"/>
</dbReference>
<evidence type="ECO:0000256" key="3">
    <source>
        <dbReference type="ARBA" id="ARBA00022763"/>
    </source>
</evidence>
<keyword evidence="7 11" id="KW-0238">DNA-binding</keyword>
<dbReference type="InterPro" id="IPR039418">
    <property type="entry name" value="LexA-like"/>
</dbReference>
<comment type="function">
    <text evidence="11">Represses a number of genes involved in the response to DNA damage (SOS response), including recA and lexA. In the presence of single-stranded DNA, RecA interacts with LexA causing an autocatalytic cleavage which disrupts the DNA-binding part of LexA, leading to derepression of the SOS regulon and eventually DNA repair.</text>
</comment>
<comment type="catalytic activity">
    <reaction evidence="11">
        <text>Hydrolysis of Ala-|-Gly bond in repressor LexA.</text>
        <dbReference type="EC" id="3.4.21.88"/>
    </reaction>
</comment>
<proteinExistence type="inferred from homology"/>
<evidence type="ECO:0000259" key="13">
    <source>
        <dbReference type="Pfam" id="PF01726"/>
    </source>
</evidence>
<feature type="domain" description="LexA repressor DNA-binding" evidence="13">
    <location>
        <begin position="5"/>
        <end position="65"/>
    </location>
</feature>
<evidence type="ECO:0000256" key="11">
    <source>
        <dbReference type="HAMAP-Rule" id="MF_00015"/>
    </source>
</evidence>
<dbReference type="InterPro" id="IPR036388">
    <property type="entry name" value="WH-like_DNA-bd_sf"/>
</dbReference>
<dbReference type="PANTHER" id="PTHR33516:SF2">
    <property type="entry name" value="LEXA REPRESSOR-RELATED"/>
    <property type="match status" value="1"/>
</dbReference>
<dbReference type="AlphaFoldDB" id="A0A1F4V444"/>
<comment type="caution">
    <text evidence="14">The sequence shown here is derived from an EMBL/GenBank/DDBJ whole genome shotgun (WGS) entry which is preliminary data.</text>
</comment>
<keyword evidence="9 11" id="KW-0234">DNA repair</keyword>
<evidence type="ECO:0000256" key="7">
    <source>
        <dbReference type="ARBA" id="ARBA00023125"/>
    </source>
</evidence>
<dbReference type="InterPro" id="IPR015927">
    <property type="entry name" value="Peptidase_S24_S26A/B/C"/>
</dbReference>
<dbReference type="GO" id="GO:0006508">
    <property type="term" value="P:proteolysis"/>
    <property type="evidence" value="ECO:0007669"/>
    <property type="project" value="InterPro"/>
</dbReference>
<dbReference type="Gene3D" id="2.10.109.10">
    <property type="entry name" value="Umud Fragment, subunit A"/>
    <property type="match status" value="1"/>
</dbReference>
<feature type="active site" description="For autocatalytic cleavage activity" evidence="11">
    <location>
        <position position="167"/>
    </location>
</feature>
<evidence type="ECO:0000256" key="4">
    <source>
        <dbReference type="ARBA" id="ARBA00022801"/>
    </source>
</evidence>
<dbReference type="InterPro" id="IPR036286">
    <property type="entry name" value="LexA/Signal_pep-like_sf"/>
</dbReference>
<dbReference type="GO" id="GO:0006281">
    <property type="term" value="P:DNA repair"/>
    <property type="evidence" value="ECO:0007669"/>
    <property type="project" value="UniProtKB-UniRule"/>
</dbReference>
<dbReference type="FunFam" id="2.10.109.10:FF:000001">
    <property type="entry name" value="LexA repressor"/>
    <property type="match status" value="1"/>
</dbReference>
<dbReference type="GO" id="GO:0003677">
    <property type="term" value="F:DNA binding"/>
    <property type="evidence" value="ECO:0007669"/>
    <property type="project" value="UniProtKB-UniRule"/>
</dbReference>
<keyword evidence="3 11" id="KW-0227">DNA damage</keyword>
<dbReference type="NCBIfam" id="TIGR00498">
    <property type="entry name" value="lexA"/>
    <property type="match status" value="1"/>
</dbReference>
<name>A0A1F4V444_UNCKA</name>
<dbReference type="SUPFAM" id="SSF51306">
    <property type="entry name" value="LexA/Signal peptidase"/>
    <property type="match status" value="1"/>
</dbReference>
<dbReference type="Pfam" id="PF01726">
    <property type="entry name" value="LexA_DNA_bind"/>
    <property type="match status" value="1"/>
</dbReference>
<dbReference type="InterPro" id="IPR006199">
    <property type="entry name" value="LexA_DNA-bd_dom"/>
</dbReference>
<comment type="subunit">
    <text evidence="11">Homodimer.</text>
</comment>
<dbReference type="GO" id="GO:0006260">
    <property type="term" value="P:DNA replication"/>
    <property type="evidence" value="ECO:0007669"/>
    <property type="project" value="UniProtKB-UniRule"/>
</dbReference>
<feature type="domain" description="Peptidase S24/S26A/S26B/S26C" evidence="12">
    <location>
        <begin position="86"/>
        <end position="202"/>
    </location>
</feature>
<keyword evidence="5 11" id="KW-0068">Autocatalytic cleavage</keyword>
<evidence type="ECO:0000313" key="14">
    <source>
        <dbReference type="EMBL" id="OGC51938.1"/>
    </source>
</evidence>
<dbReference type="CDD" id="cd06529">
    <property type="entry name" value="S24_LexA-like"/>
    <property type="match status" value="1"/>
</dbReference>
<feature type="active site" description="For autocatalytic cleavage activity" evidence="11">
    <location>
        <position position="129"/>
    </location>
</feature>
<sequence length="208" mass="23286">MPVYLYPRQREIYQFIKQHIQKVGSSPTLKQIAEAMNLASLATVSEHLDALEKKGLIERIFGEAKGIRVIDDTDAVLDPVDAIAVPLVGYIAAGRPIEAIEDQTTTINIPSDFVSRTKRTFVLQVVGDSMIEDHIMDGDQVICEQVNSVNNGEIVVAVVDSEFATLKRFYKEDDKKRIRLQPANSKMEPIYAVNVEIKGRVIGVIRKY</sequence>
<keyword evidence="1 11" id="KW-0678">Repressor</keyword>
<evidence type="ECO:0000256" key="2">
    <source>
        <dbReference type="ARBA" id="ARBA00022705"/>
    </source>
</evidence>
<evidence type="ECO:0000256" key="5">
    <source>
        <dbReference type="ARBA" id="ARBA00022813"/>
    </source>
</evidence>
<evidence type="ECO:0000256" key="10">
    <source>
        <dbReference type="ARBA" id="ARBA00023236"/>
    </source>
</evidence>
<dbReference type="Proteomes" id="UP000178771">
    <property type="component" value="Unassembled WGS sequence"/>
</dbReference>
<dbReference type="EC" id="3.4.21.88" evidence="11"/>
<keyword evidence="2 11" id="KW-0235">DNA replication</keyword>
<evidence type="ECO:0000256" key="1">
    <source>
        <dbReference type="ARBA" id="ARBA00022491"/>
    </source>
</evidence>
<feature type="site" description="Cleavage; by autolysis" evidence="11">
    <location>
        <begin position="93"/>
        <end position="94"/>
    </location>
</feature>
<dbReference type="InterPro" id="IPR036390">
    <property type="entry name" value="WH_DNA-bd_sf"/>
</dbReference>
<evidence type="ECO:0000256" key="6">
    <source>
        <dbReference type="ARBA" id="ARBA00023015"/>
    </source>
</evidence>
<dbReference type="EMBL" id="MEVH01000009">
    <property type="protein sequence ID" value="OGC51938.1"/>
    <property type="molecule type" value="Genomic_DNA"/>
</dbReference>
<organism evidence="14 15">
    <name type="scientific">candidate division WWE3 bacterium RIFCSPLOWO2_01_FULL_39_13</name>
    <dbReference type="NCBI Taxonomy" id="1802624"/>
    <lineage>
        <taxon>Bacteria</taxon>
        <taxon>Katanobacteria</taxon>
    </lineage>
</organism>
<dbReference type="Gene3D" id="1.10.10.10">
    <property type="entry name" value="Winged helix-like DNA-binding domain superfamily/Winged helix DNA-binding domain"/>
    <property type="match status" value="1"/>
</dbReference>
<feature type="DNA-binding region" description="H-T-H motif" evidence="11">
    <location>
        <begin position="29"/>
        <end position="49"/>
    </location>
</feature>
<dbReference type="InterPro" id="IPR006200">
    <property type="entry name" value="LexA"/>
</dbReference>
<accession>A0A1F4V444</accession>
<gene>
    <name evidence="11" type="primary">lexA</name>
    <name evidence="14" type="ORF">A2982_03750</name>
</gene>
<evidence type="ECO:0000313" key="15">
    <source>
        <dbReference type="Proteomes" id="UP000178771"/>
    </source>
</evidence>
<dbReference type="GO" id="GO:0004252">
    <property type="term" value="F:serine-type endopeptidase activity"/>
    <property type="evidence" value="ECO:0007669"/>
    <property type="project" value="UniProtKB-UniRule"/>
</dbReference>
<dbReference type="HAMAP" id="MF_00015">
    <property type="entry name" value="LexA"/>
    <property type="match status" value="1"/>
</dbReference>
<keyword evidence="6 11" id="KW-0805">Transcription regulation</keyword>
<evidence type="ECO:0000256" key="9">
    <source>
        <dbReference type="ARBA" id="ARBA00023204"/>
    </source>
</evidence>
<dbReference type="Pfam" id="PF00717">
    <property type="entry name" value="Peptidase_S24"/>
    <property type="match status" value="1"/>
</dbReference>
<keyword evidence="8 11" id="KW-0804">Transcription</keyword>
<dbReference type="GO" id="GO:0045892">
    <property type="term" value="P:negative regulation of DNA-templated transcription"/>
    <property type="evidence" value="ECO:0007669"/>
    <property type="project" value="UniProtKB-UniRule"/>
</dbReference>
<keyword evidence="4 11" id="KW-0378">Hydrolase</keyword>
<evidence type="ECO:0000256" key="8">
    <source>
        <dbReference type="ARBA" id="ARBA00023163"/>
    </source>
</evidence>
<dbReference type="STRING" id="1802624.A2982_03750"/>
<dbReference type="GO" id="GO:0009432">
    <property type="term" value="P:SOS response"/>
    <property type="evidence" value="ECO:0007669"/>
    <property type="project" value="UniProtKB-UniRule"/>
</dbReference>
<comment type="similarity">
    <text evidence="11">Belongs to the peptidase S24 family.</text>
</comment>
<reference evidence="14 15" key="1">
    <citation type="journal article" date="2016" name="Nat. Commun.">
        <title>Thousands of microbial genomes shed light on interconnected biogeochemical processes in an aquifer system.</title>
        <authorList>
            <person name="Anantharaman K."/>
            <person name="Brown C.T."/>
            <person name="Hug L.A."/>
            <person name="Sharon I."/>
            <person name="Castelle C.J."/>
            <person name="Probst A.J."/>
            <person name="Thomas B.C."/>
            <person name="Singh A."/>
            <person name="Wilkins M.J."/>
            <person name="Karaoz U."/>
            <person name="Brodie E.L."/>
            <person name="Williams K.H."/>
            <person name="Hubbard S.S."/>
            <person name="Banfield J.F."/>
        </authorList>
    </citation>
    <scope>NUCLEOTIDE SEQUENCE [LARGE SCALE GENOMIC DNA]</scope>
</reference>
<dbReference type="PANTHER" id="PTHR33516">
    <property type="entry name" value="LEXA REPRESSOR"/>
    <property type="match status" value="1"/>
</dbReference>
<dbReference type="InterPro" id="IPR011991">
    <property type="entry name" value="ArsR-like_HTH"/>
</dbReference>